<evidence type="ECO:0000256" key="5">
    <source>
        <dbReference type="ARBA" id="ARBA00022906"/>
    </source>
</evidence>
<evidence type="ECO:0000256" key="4">
    <source>
        <dbReference type="ARBA" id="ARBA00022692"/>
    </source>
</evidence>
<keyword evidence="3" id="KW-0813">Transport</keyword>
<dbReference type="InterPro" id="IPR027470">
    <property type="entry name" value="Cation_efflux_CTD"/>
</dbReference>
<dbReference type="InterPro" id="IPR050681">
    <property type="entry name" value="CDF/SLC30A"/>
</dbReference>
<evidence type="ECO:0000259" key="11">
    <source>
        <dbReference type="Pfam" id="PF01545"/>
    </source>
</evidence>
<dbReference type="InterPro" id="IPR027469">
    <property type="entry name" value="Cation_efflux_TMD_sf"/>
</dbReference>
<gene>
    <name evidence="13" type="ORF">SPHA_31244</name>
</gene>
<comment type="similarity">
    <text evidence="2">Belongs to the cation diffusion facilitator (CDF) transporter (TC 2.A.4) family. SLC30A subfamily.</text>
</comment>
<keyword evidence="8 10" id="KW-0472">Membrane</keyword>
<comment type="caution">
    <text evidence="13">The sequence shown here is derived from an EMBL/GenBank/DDBJ whole genome shotgun (WGS) entry which is preliminary data.</text>
</comment>
<keyword evidence="4 10" id="KW-0812">Transmembrane</keyword>
<dbReference type="PANTHER" id="PTHR11562:SF17">
    <property type="entry name" value="RE54080P-RELATED"/>
    <property type="match status" value="1"/>
</dbReference>
<keyword evidence="5" id="KW-0864">Zinc transport</keyword>
<keyword evidence="5" id="KW-0862">Zinc</keyword>
<feature type="transmembrane region" description="Helical" evidence="10">
    <location>
        <begin position="172"/>
        <end position="196"/>
    </location>
</feature>
<evidence type="ECO:0000256" key="2">
    <source>
        <dbReference type="ARBA" id="ARBA00008873"/>
    </source>
</evidence>
<dbReference type="OrthoDB" id="9944568at2759"/>
<evidence type="ECO:0000256" key="7">
    <source>
        <dbReference type="ARBA" id="ARBA00023065"/>
    </source>
</evidence>
<dbReference type="Gene3D" id="1.20.1510.10">
    <property type="entry name" value="Cation efflux protein transmembrane domain"/>
    <property type="match status" value="1"/>
</dbReference>
<evidence type="ECO:0000256" key="8">
    <source>
        <dbReference type="ARBA" id="ARBA00023136"/>
    </source>
</evidence>
<dbReference type="GO" id="GO:0005385">
    <property type="term" value="F:zinc ion transmembrane transporter activity"/>
    <property type="evidence" value="ECO:0007669"/>
    <property type="project" value="TreeGrafter"/>
</dbReference>
<feature type="compositionally biased region" description="Polar residues" evidence="9">
    <location>
        <begin position="1"/>
        <end position="22"/>
    </location>
</feature>
<evidence type="ECO:0000256" key="6">
    <source>
        <dbReference type="ARBA" id="ARBA00022989"/>
    </source>
</evidence>
<proteinExistence type="inferred from homology"/>
<feature type="domain" description="Cation efflux protein transmembrane" evidence="11">
    <location>
        <begin position="59"/>
        <end position="231"/>
    </location>
</feature>
<organism evidence="13 14">
    <name type="scientific">Acanthosepion pharaonis</name>
    <name type="common">Pharaoh cuttlefish</name>
    <name type="synonym">Sepia pharaonis</name>
    <dbReference type="NCBI Taxonomy" id="158019"/>
    <lineage>
        <taxon>Eukaryota</taxon>
        <taxon>Metazoa</taxon>
        <taxon>Spiralia</taxon>
        <taxon>Lophotrochozoa</taxon>
        <taxon>Mollusca</taxon>
        <taxon>Cephalopoda</taxon>
        <taxon>Coleoidea</taxon>
        <taxon>Decapodiformes</taxon>
        <taxon>Sepiida</taxon>
        <taxon>Sepiina</taxon>
        <taxon>Sepiidae</taxon>
        <taxon>Acanthosepion</taxon>
    </lineage>
</organism>
<dbReference type="GO" id="GO:0005886">
    <property type="term" value="C:plasma membrane"/>
    <property type="evidence" value="ECO:0007669"/>
    <property type="project" value="TreeGrafter"/>
</dbReference>
<dbReference type="EMBL" id="CAHIKZ030001276">
    <property type="protein sequence ID" value="CAE1258474.1"/>
    <property type="molecule type" value="Genomic_DNA"/>
</dbReference>
<name>A0A812C9Y9_ACAPH</name>
<evidence type="ECO:0000313" key="14">
    <source>
        <dbReference type="Proteomes" id="UP000597762"/>
    </source>
</evidence>
<dbReference type="PANTHER" id="PTHR11562">
    <property type="entry name" value="CATION EFFLUX PROTEIN/ ZINC TRANSPORTER"/>
    <property type="match status" value="1"/>
</dbReference>
<evidence type="ECO:0000259" key="12">
    <source>
        <dbReference type="Pfam" id="PF16916"/>
    </source>
</evidence>
<feature type="transmembrane region" description="Helical" evidence="10">
    <location>
        <begin position="95"/>
        <end position="116"/>
    </location>
</feature>
<protein>
    <submittedName>
        <fullName evidence="13">SLC30A2</fullName>
    </submittedName>
</protein>
<comment type="subcellular location">
    <subcellularLocation>
        <location evidence="1">Membrane</location>
        <topology evidence="1">Multi-pass membrane protein</topology>
    </subcellularLocation>
</comment>
<dbReference type="InterPro" id="IPR058533">
    <property type="entry name" value="Cation_efflux_TM"/>
</dbReference>
<dbReference type="SUPFAM" id="SSF161111">
    <property type="entry name" value="Cation efflux protein transmembrane domain-like"/>
    <property type="match status" value="1"/>
</dbReference>
<dbReference type="InterPro" id="IPR002524">
    <property type="entry name" value="Cation_efflux"/>
</dbReference>
<dbReference type="SUPFAM" id="SSF160240">
    <property type="entry name" value="Cation efflux protein cytoplasmic domain-like"/>
    <property type="match status" value="1"/>
</dbReference>
<keyword evidence="7" id="KW-0406">Ion transport</keyword>
<feature type="domain" description="Cation efflux protein cytoplasmic" evidence="12">
    <location>
        <begin position="235"/>
        <end position="310"/>
    </location>
</feature>
<evidence type="ECO:0000256" key="9">
    <source>
        <dbReference type="SAM" id="MobiDB-lite"/>
    </source>
</evidence>
<sequence length="325" mass="36213">MNGTVSSTKYSIQTESSSSDDPNINHCHGPVIANNTAQTKRTLLWASLLCFLFMICEIVEMLGALFSVFFIWLVTGFLVYFAVERVKTNNYEINATVMLATSAVGVIINVIIGFVLHKGHNHNQLSPSDQQTVDEEQALITQQTSYGSMVSTRQNQALPEVKVQQKNINIKAALIHVIGDLLQSVGVLIAAFVIYFKPQYKIADPICTFLFSFFVILSTASILKEIINVLMEGVPSNIKFSEVKEKLLTVPNVRDVHNLRLWSLTTSKFALAVHLAIDKDSNAIQIIKDASKAVTEEFGLMEVTVQVEEYEDTMEDCKQCQDPKD</sequence>
<feature type="transmembrane region" description="Helical" evidence="10">
    <location>
        <begin position="202"/>
        <end position="223"/>
    </location>
</feature>
<evidence type="ECO:0000256" key="3">
    <source>
        <dbReference type="ARBA" id="ARBA00022448"/>
    </source>
</evidence>
<dbReference type="NCBIfam" id="TIGR01297">
    <property type="entry name" value="CDF"/>
    <property type="match status" value="1"/>
</dbReference>
<dbReference type="Pfam" id="PF16916">
    <property type="entry name" value="ZT_dimer"/>
    <property type="match status" value="1"/>
</dbReference>
<dbReference type="AlphaFoldDB" id="A0A812C9Y9"/>
<evidence type="ECO:0000256" key="1">
    <source>
        <dbReference type="ARBA" id="ARBA00004141"/>
    </source>
</evidence>
<feature type="transmembrane region" description="Helical" evidence="10">
    <location>
        <begin position="42"/>
        <end position="59"/>
    </location>
</feature>
<reference evidence="13" key="1">
    <citation type="submission" date="2021-01" db="EMBL/GenBank/DDBJ databases">
        <authorList>
            <person name="Li R."/>
            <person name="Bekaert M."/>
        </authorList>
    </citation>
    <scope>NUCLEOTIDE SEQUENCE</scope>
    <source>
        <strain evidence="13">Farmed</strain>
    </source>
</reference>
<feature type="region of interest" description="Disordered" evidence="9">
    <location>
        <begin position="1"/>
        <end position="23"/>
    </location>
</feature>
<accession>A0A812C9Y9</accession>
<keyword evidence="14" id="KW-1185">Reference proteome</keyword>
<dbReference type="Pfam" id="PF01545">
    <property type="entry name" value="Cation_efflux"/>
    <property type="match status" value="1"/>
</dbReference>
<dbReference type="GO" id="GO:0010043">
    <property type="term" value="P:response to zinc ion"/>
    <property type="evidence" value="ECO:0007669"/>
    <property type="project" value="TreeGrafter"/>
</dbReference>
<dbReference type="InterPro" id="IPR036837">
    <property type="entry name" value="Cation_efflux_CTD_sf"/>
</dbReference>
<evidence type="ECO:0000313" key="13">
    <source>
        <dbReference type="EMBL" id="CAE1258474.1"/>
    </source>
</evidence>
<dbReference type="Proteomes" id="UP000597762">
    <property type="component" value="Unassembled WGS sequence"/>
</dbReference>
<dbReference type="Gene3D" id="3.30.70.1350">
    <property type="entry name" value="Cation efflux protein, cytoplasmic domain"/>
    <property type="match status" value="1"/>
</dbReference>
<feature type="transmembrane region" description="Helical" evidence="10">
    <location>
        <begin position="64"/>
        <end position="83"/>
    </location>
</feature>
<evidence type="ECO:0000256" key="10">
    <source>
        <dbReference type="SAM" id="Phobius"/>
    </source>
</evidence>
<keyword evidence="6 10" id="KW-1133">Transmembrane helix</keyword>